<evidence type="ECO:0000256" key="2">
    <source>
        <dbReference type="ARBA" id="ARBA00004609"/>
    </source>
</evidence>
<dbReference type="EMBL" id="CAEX01007762">
    <property type="protein sequence ID" value="CCD21491.1"/>
    <property type="molecule type" value="Genomic_DNA"/>
</dbReference>
<comment type="function">
    <text evidence="1">VSG forms a coat on the surface of the parasite. The trypanosome evades the immune response of the host by expressing a series of antigenically distinct VSGs from an estimated 1000 VSG genes.</text>
</comment>
<accession>F9WV85</accession>
<organism evidence="12 13">
    <name type="scientific">Trypanosoma vivax (strain Y486)</name>
    <dbReference type="NCBI Taxonomy" id="1055687"/>
    <lineage>
        <taxon>Eukaryota</taxon>
        <taxon>Discoba</taxon>
        <taxon>Euglenozoa</taxon>
        <taxon>Kinetoplastea</taxon>
        <taxon>Metakinetoplastina</taxon>
        <taxon>Trypanosomatida</taxon>
        <taxon>Trypanosomatidae</taxon>
        <taxon>Trypanosoma</taxon>
        <taxon>Duttonella</taxon>
    </lineage>
</organism>
<keyword evidence="4" id="KW-0336">GPI-anchor</keyword>
<keyword evidence="7" id="KW-0325">Glycoprotein</keyword>
<evidence type="ECO:0000256" key="3">
    <source>
        <dbReference type="ARBA" id="ARBA00022475"/>
    </source>
</evidence>
<feature type="domain" description="Trypanosome variant surface glycoprotein B-type N-terminal" evidence="11">
    <location>
        <begin position="105"/>
        <end position="349"/>
    </location>
</feature>
<protein>
    <recommendedName>
        <fullName evidence="11">Trypanosome variant surface glycoprotein B-type N-terminal domain-containing protein</fullName>
    </recommendedName>
</protein>
<evidence type="ECO:0000256" key="7">
    <source>
        <dbReference type="ARBA" id="ARBA00023180"/>
    </source>
</evidence>
<feature type="chain" id="PRO_5003395379" description="Trypanosome variant surface glycoprotein B-type N-terminal domain-containing protein" evidence="10">
    <location>
        <begin position="24"/>
        <end position="479"/>
    </location>
</feature>
<evidence type="ECO:0000313" key="12">
    <source>
        <dbReference type="EMBL" id="CCD21491.1"/>
    </source>
</evidence>
<dbReference type="VEuPathDB" id="TriTrypDB:TvY486_0043940"/>
<feature type="region of interest" description="Disordered" evidence="9">
    <location>
        <begin position="360"/>
        <end position="453"/>
    </location>
</feature>
<evidence type="ECO:0000256" key="9">
    <source>
        <dbReference type="SAM" id="MobiDB-lite"/>
    </source>
</evidence>
<dbReference type="Proteomes" id="UP000009027">
    <property type="component" value="Unassembled WGS sequence"/>
</dbReference>
<evidence type="ECO:0000256" key="8">
    <source>
        <dbReference type="ARBA" id="ARBA00023288"/>
    </source>
</evidence>
<keyword evidence="5 10" id="KW-0732">Signal</keyword>
<feature type="compositionally biased region" description="Polar residues" evidence="9">
    <location>
        <begin position="399"/>
        <end position="421"/>
    </location>
</feature>
<comment type="subcellular location">
    <subcellularLocation>
        <location evidence="2">Cell membrane</location>
        <topology evidence="2">Lipid-anchor</topology>
        <topology evidence="2">GPI-anchor</topology>
    </subcellularLocation>
</comment>
<evidence type="ECO:0000256" key="10">
    <source>
        <dbReference type="SAM" id="SignalP"/>
    </source>
</evidence>
<evidence type="ECO:0000256" key="1">
    <source>
        <dbReference type="ARBA" id="ARBA00002523"/>
    </source>
</evidence>
<gene>
    <name evidence="12" type="ORF">TvY486_0043940</name>
</gene>
<reference evidence="12 13" key="1">
    <citation type="journal article" date="2012" name="Proc. Natl. Acad. Sci. U.S.A.">
        <title>Antigenic diversity is generated by distinct evolutionary mechanisms in African trypanosome species.</title>
        <authorList>
            <person name="Jackson A.P."/>
            <person name="Berry A."/>
            <person name="Aslett M."/>
            <person name="Allison H.C."/>
            <person name="Burton P."/>
            <person name="Vavrova-Anderson J."/>
            <person name="Brown R."/>
            <person name="Browne H."/>
            <person name="Corton N."/>
            <person name="Hauser H."/>
            <person name="Gamble J."/>
            <person name="Gilderthorp R."/>
            <person name="Marcello L."/>
            <person name="McQuillan J."/>
            <person name="Otto T.D."/>
            <person name="Quail M.A."/>
            <person name="Sanders M.J."/>
            <person name="van Tonder A."/>
            <person name="Ginger M.L."/>
            <person name="Field M.C."/>
            <person name="Barry J.D."/>
            <person name="Hertz-Fowler C."/>
            <person name="Berriman M."/>
        </authorList>
    </citation>
    <scope>NUCLEOTIDE SEQUENCE</scope>
    <source>
        <strain evidence="12 13">Y486</strain>
    </source>
</reference>
<feature type="compositionally biased region" description="Basic residues" evidence="9">
    <location>
        <begin position="364"/>
        <end position="374"/>
    </location>
</feature>
<dbReference type="AlphaFoldDB" id="F9WV85"/>
<keyword evidence="6" id="KW-0472">Membrane</keyword>
<evidence type="ECO:0000313" key="13">
    <source>
        <dbReference type="Proteomes" id="UP000009027"/>
    </source>
</evidence>
<evidence type="ECO:0000256" key="4">
    <source>
        <dbReference type="ARBA" id="ARBA00022622"/>
    </source>
</evidence>
<name>F9WV85_TRYVY</name>
<keyword evidence="3" id="KW-1003">Cell membrane</keyword>
<dbReference type="GO" id="GO:0098552">
    <property type="term" value="C:side of membrane"/>
    <property type="evidence" value="ECO:0007669"/>
    <property type="project" value="UniProtKB-KW"/>
</dbReference>
<dbReference type="InterPro" id="IPR025932">
    <property type="entry name" value="Trypano_VSG_B_N_dom"/>
</dbReference>
<feature type="signal peptide" evidence="10">
    <location>
        <begin position="1"/>
        <end position="23"/>
    </location>
</feature>
<evidence type="ECO:0000259" key="11">
    <source>
        <dbReference type="Pfam" id="PF13206"/>
    </source>
</evidence>
<sequence>MLLQLRVAAWLVCAALCARVGEGLGPAKGETAADFLVLCRAKRAADEAVLAAKGAAARVQRCRDALWQAEKDNVMSNGRWNEVNTTHAAQLCARSSLPECDAWRWWEEAAKGAEEVKKLAGEAVLGEGKSEEGELAKRALFTTRMGGSNSENKGWGGGQAGTCLASDMIWLCNSGGNGHHGTRWFKDTENNAPCAAGGNLTAVGIEEKSGTGAGLKWTELKPTSGADAEAMATNWQIVKTICGGLLPMTHPDEEAKNETALLVVANRLGRAMDDFDKALHRDDDTKAANVHALGAKTNGGAGCTGKKGGSDSSACVGYDTKLDNTRDLTKIPWFAKLKKIEHRLASLAAVELQCEAAERSARHARDRQKRHASQRTKETANEAMRNSAQGANTPAEKAQGTTKLDSKSGQTTASGDKTATRTGEACNEGHPRWHAGTRTCGDERNTATDNTVRTPNVLGSLATLATALAATTRKDVWHK</sequence>
<evidence type="ECO:0000256" key="5">
    <source>
        <dbReference type="ARBA" id="ARBA00022729"/>
    </source>
</evidence>
<dbReference type="GO" id="GO:0005886">
    <property type="term" value="C:plasma membrane"/>
    <property type="evidence" value="ECO:0007669"/>
    <property type="project" value="UniProtKB-SubCell"/>
</dbReference>
<keyword evidence="8" id="KW-0449">Lipoprotein</keyword>
<keyword evidence="13" id="KW-1185">Reference proteome</keyword>
<proteinExistence type="predicted"/>
<evidence type="ECO:0000256" key="6">
    <source>
        <dbReference type="ARBA" id="ARBA00023136"/>
    </source>
</evidence>
<dbReference type="Pfam" id="PF13206">
    <property type="entry name" value="VSG_B"/>
    <property type="match status" value="1"/>
</dbReference>